<keyword evidence="3" id="KW-1185">Reference proteome</keyword>
<dbReference type="AlphaFoldDB" id="A0AAV0ED97"/>
<dbReference type="SUPFAM" id="SSF49764">
    <property type="entry name" value="HSP20-like chaperones"/>
    <property type="match status" value="1"/>
</dbReference>
<evidence type="ECO:0000256" key="1">
    <source>
        <dbReference type="SAM" id="Phobius"/>
    </source>
</evidence>
<keyword evidence="1" id="KW-1133">Transmembrane helix</keyword>
<evidence type="ECO:0000313" key="3">
    <source>
        <dbReference type="Proteomes" id="UP001152523"/>
    </source>
</evidence>
<name>A0AAV0ED97_9ASTE</name>
<accession>A0AAV0ED97</accession>
<dbReference type="InterPro" id="IPR008978">
    <property type="entry name" value="HSP20-like_chaperone"/>
</dbReference>
<dbReference type="Proteomes" id="UP001152523">
    <property type="component" value="Unassembled WGS sequence"/>
</dbReference>
<keyword evidence="1" id="KW-0812">Transmembrane</keyword>
<dbReference type="Gene3D" id="2.60.40.790">
    <property type="match status" value="1"/>
</dbReference>
<protein>
    <recommendedName>
        <fullName evidence="4">SHSP domain-containing protein</fullName>
    </recommendedName>
</protein>
<keyword evidence="1" id="KW-0472">Membrane</keyword>
<gene>
    <name evidence="2" type="ORF">CEPIT_LOCUS22495</name>
</gene>
<feature type="transmembrane region" description="Helical" evidence="1">
    <location>
        <begin position="131"/>
        <end position="152"/>
    </location>
</feature>
<dbReference type="EMBL" id="CAMAPF010000913">
    <property type="protein sequence ID" value="CAH9119061.1"/>
    <property type="molecule type" value="Genomic_DNA"/>
</dbReference>
<proteinExistence type="predicted"/>
<sequence>MEMIKRRDPPIYVSNPIYENVSGADADTLIIYLPGLNKEHIKLQLTQKGNMRIQVDPHNNKKWISLQKVFTLPLDCDTKNIKAKLGFDILYIIQPTTAAGNEEEEEDEEEEEIKSGISVATKLMLRSTKTLCNVTLVALMIVGIGLYVNTMIRSFRETN</sequence>
<reference evidence="2" key="1">
    <citation type="submission" date="2022-07" db="EMBL/GenBank/DDBJ databases">
        <authorList>
            <person name="Macas J."/>
            <person name="Novak P."/>
            <person name="Neumann P."/>
        </authorList>
    </citation>
    <scope>NUCLEOTIDE SEQUENCE</scope>
</reference>
<evidence type="ECO:0000313" key="2">
    <source>
        <dbReference type="EMBL" id="CAH9119061.1"/>
    </source>
</evidence>
<dbReference type="CDD" id="cd06464">
    <property type="entry name" value="ACD_sHsps-like"/>
    <property type="match status" value="1"/>
</dbReference>
<organism evidence="2 3">
    <name type="scientific">Cuscuta epithymum</name>
    <dbReference type="NCBI Taxonomy" id="186058"/>
    <lineage>
        <taxon>Eukaryota</taxon>
        <taxon>Viridiplantae</taxon>
        <taxon>Streptophyta</taxon>
        <taxon>Embryophyta</taxon>
        <taxon>Tracheophyta</taxon>
        <taxon>Spermatophyta</taxon>
        <taxon>Magnoliopsida</taxon>
        <taxon>eudicotyledons</taxon>
        <taxon>Gunneridae</taxon>
        <taxon>Pentapetalae</taxon>
        <taxon>asterids</taxon>
        <taxon>lamiids</taxon>
        <taxon>Solanales</taxon>
        <taxon>Convolvulaceae</taxon>
        <taxon>Cuscuteae</taxon>
        <taxon>Cuscuta</taxon>
        <taxon>Cuscuta subgen. Cuscuta</taxon>
    </lineage>
</organism>
<evidence type="ECO:0008006" key="4">
    <source>
        <dbReference type="Google" id="ProtNLM"/>
    </source>
</evidence>
<comment type="caution">
    <text evidence="2">The sequence shown here is derived from an EMBL/GenBank/DDBJ whole genome shotgun (WGS) entry which is preliminary data.</text>
</comment>